<evidence type="ECO:0000313" key="3">
    <source>
        <dbReference type="Proteomes" id="UP000245783"/>
    </source>
</evidence>
<dbReference type="InParanoid" id="A0A316VZI0"/>
<feature type="chain" id="PRO_5016255229" description="Secreted protein" evidence="1">
    <location>
        <begin position="21"/>
        <end position="130"/>
    </location>
</feature>
<feature type="signal peptide" evidence="1">
    <location>
        <begin position="1"/>
        <end position="20"/>
    </location>
</feature>
<protein>
    <recommendedName>
        <fullName evidence="4">Secreted protein</fullName>
    </recommendedName>
</protein>
<gene>
    <name evidence="2" type="ORF">IE81DRAFT_106493</name>
</gene>
<dbReference type="GeneID" id="37031916"/>
<accession>A0A316VZI0</accession>
<dbReference type="EMBL" id="KZ819374">
    <property type="protein sequence ID" value="PWN42940.1"/>
    <property type="molecule type" value="Genomic_DNA"/>
</dbReference>
<dbReference type="AlphaFoldDB" id="A0A316VZI0"/>
<proteinExistence type="predicted"/>
<evidence type="ECO:0000256" key="1">
    <source>
        <dbReference type="SAM" id="SignalP"/>
    </source>
</evidence>
<keyword evidence="1" id="KW-0732">Signal</keyword>
<name>A0A316VZI0_9BASI</name>
<dbReference type="RefSeq" id="XP_025370100.1">
    <property type="nucleotide sequence ID" value="XM_025510046.1"/>
</dbReference>
<reference evidence="2 3" key="1">
    <citation type="journal article" date="2018" name="Mol. Biol. Evol.">
        <title>Broad Genomic Sampling Reveals a Smut Pathogenic Ancestry of the Fungal Clade Ustilaginomycotina.</title>
        <authorList>
            <person name="Kijpornyongpan T."/>
            <person name="Mondo S.J."/>
            <person name="Barry K."/>
            <person name="Sandor L."/>
            <person name="Lee J."/>
            <person name="Lipzen A."/>
            <person name="Pangilinan J."/>
            <person name="LaButti K."/>
            <person name="Hainaut M."/>
            <person name="Henrissat B."/>
            <person name="Grigoriev I.V."/>
            <person name="Spatafora J.W."/>
            <person name="Aime M.C."/>
        </authorList>
    </citation>
    <scope>NUCLEOTIDE SEQUENCE [LARGE SCALE GENOMIC DNA]</scope>
    <source>
        <strain evidence="2 3">MCA 4658</strain>
    </source>
</reference>
<keyword evidence="3" id="KW-1185">Reference proteome</keyword>
<organism evidence="2 3">
    <name type="scientific">Ceraceosorus guamensis</name>
    <dbReference type="NCBI Taxonomy" id="1522189"/>
    <lineage>
        <taxon>Eukaryota</taxon>
        <taxon>Fungi</taxon>
        <taxon>Dikarya</taxon>
        <taxon>Basidiomycota</taxon>
        <taxon>Ustilaginomycotina</taxon>
        <taxon>Exobasidiomycetes</taxon>
        <taxon>Ceraceosorales</taxon>
        <taxon>Ceraceosoraceae</taxon>
        <taxon>Ceraceosorus</taxon>
    </lineage>
</organism>
<dbReference type="Proteomes" id="UP000245783">
    <property type="component" value="Unassembled WGS sequence"/>
</dbReference>
<evidence type="ECO:0000313" key="2">
    <source>
        <dbReference type="EMBL" id="PWN42940.1"/>
    </source>
</evidence>
<sequence>MHAKHVIPLAWLFSPTLGYATITNEETIKNKQLIWPRCVCTRMVWRVQHSESSATRVSYKKCNSYSHESRVTRHFKGTSYIIYTSPRTCARGCNDSSLATHDCRSVASAQTCVYSRLLDAQKKSKTKTRQ</sequence>
<evidence type="ECO:0008006" key="4">
    <source>
        <dbReference type="Google" id="ProtNLM"/>
    </source>
</evidence>